<dbReference type="AlphaFoldDB" id="A0A0G1Q518"/>
<dbReference type="InterPro" id="IPR036365">
    <property type="entry name" value="PGBD-like_sf"/>
</dbReference>
<gene>
    <name evidence="3" type="ORF">UX06_C0035G0001</name>
</gene>
<evidence type="ECO:0000256" key="1">
    <source>
        <dbReference type="SAM" id="MobiDB-lite"/>
    </source>
</evidence>
<dbReference type="SUPFAM" id="SSF47090">
    <property type="entry name" value="PGBD-like"/>
    <property type="match status" value="1"/>
</dbReference>
<dbReference type="Pfam" id="PF01471">
    <property type="entry name" value="PG_binding_1"/>
    <property type="match status" value="1"/>
</dbReference>
<feature type="compositionally biased region" description="Gly residues" evidence="1">
    <location>
        <begin position="16"/>
        <end position="25"/>
    </location>
</feature>
<comment type="caution">
    <text evidence="3">The sequence shown here is derived from an EMBL/GenBank/DDBJ whole genome shotgun (WGS) entry which is preliminary data.</text>
</comment>
<feature type="non-terminal residue" evidence="3">
    <location>
        <position position="1"/>
    </location>
</feature>
<dbReference type="EMBL" id="LCKT01000035">
    <property type="protein sequence ID" value="KKU03735.1"/>
    <property type="molecule type" value="Genomic_DNA"/>
</dbReference>
<feature type="region of interest" description="Disordered" evidence="1">
    <location>
        <begin position="1"/>
        <end position="48"/>
    </location>
</feature>
<dbReference type="InterPro" id="IPR036366">
    <property type="entry name" value="PGBDSf"/>
</dbReference>
<evidence type="ECO:0000313" key="4">
    <source>
        <dbReference type="Proteomes" id="UP000034696"/>
    </source>
</evidence>
<feature type="compositionally biased region" description="Low complexity" evidence="1">
    <location>
        <begin position="1"/>
        <end position="15"/>
    </location>
</feature>
<dbReference type="InterPro" id="IPR002477">
    <property type="entry name" value="Peptidoglycan-bd-like"/>
</dbReference>
<dbReference type="Gene3D" id="1.10.101.10">
    <property type="entry name" value="PGBD-like superfamily/PGBD"/>
    <property type="match status" value="1"/>
</dbReference>
<dbReference type="Proteomes" id="UP000034696">
    <property type="component" value="Unassembled WGS sequence"/>
</dbReference>
<proteinExistence type="predicted"/>
<name>A0A0G1Q518_9BACT</name>
<protein>
    <recommendedName>
        <fullName evidence="2">Peptidoglycan binding-like domain-containing protein</fullName>
    </recommendedName>
</protein>
<organism evidence="3 4">
    <name type="scientific">Candidatus Giovannonibacteria bacterium GW2011_GWA2_45_21</name>
    <dbReference type="NCBI Taxonomy" id="1618649"/>
    <lineage>
        <taxon>Bacteria</taxon>
        <taxon>Candidatus Giovannoniibacteriota</taxon>
    </lineage>
</organism>
<feature type="domain" description="Peptidoglycan binding-like" evidence="2">
    <location>
        <begin position="73"/>
        <end position="111"/>
    </location>
</feature>
<reference evidence="3 4" key="1">
    <citation type="journal article" date="2015" name="Nature">
        <title>rRNA introns, odd ribosomes, and small enigmatic genomes across a large radiation of phyla.</title>
        <authorList>
            <person name="Brown C.T."/>
            <person name="Hug L.A."/>
            <person name="Thomas B.C."/>
            <person name="Sharon I."/>
            <person name="Castelle C.J."/>
            <person name="Singh A."/>
            <person name="Wilkins M.J."/>
            <person name="Williams K.H."/>
            <person name="Banfield J.F."/>
        </authorList>
    </citation>
    <scope>NUCLEOTIDE SEQUENCE [LARGE SCALE GENOMIC DNA]</scope>
</reference>
<accession>A0A0G1Q518</accession>
<evidence type="ECO:0000259" key="2">
    <source>
        <dbReference type="Pfam" id="PF01471"/>
    </source>
</evidence>
<evidence type="ECO:0000313" key="3">
    <source>
        <dbReference type="EMBL" id="KKU03735.1"/>
    </source>
</evidence>
<sequence length="158" mass="16543">PTTESNGSPSISSGSPSGGGGGGTILGSFGAQASGGGPITPPTPPAGQVLGETTSCGIYLNEYIKYGAKNNPEEVKKLQTFLNTNEGTDIPVTGFYGPVTHKAVHALQAKYWEEILAPWVPYGLPTPHTSTGYVYKTTKRWINNANCPTLNLPQPELP</sequence>